<accession>A0A0U1M602</accession>
<dbReference type="OMA" id="VEEDWNT"/>
<gene>
    <name evidence="2" type="ORF">PISL3812_08013</name>
</gene>
<protein>
    <recommendedName>
        <fullName evidence="1">Ty3 transposon capsid-like protein domain-containing protein</fullName>
    </recommendedName>
</protein>
<feature type="domain" description="Ty3 transposon capsid-like protein" evidence="1">
    <location>
        <begin position="25"/>
        <end position="124"/>
    </location>
</feature>
<dbReference type="InterPro" id="IPR045358">
    <property type="entry name" value="Ty3_capsid"/>
</dbReference>
<evidence type="ECO:0000313" key="3">
    <source>
        <dbReference type="Proteomes" id="UP000054383"/>
    </source>
</evidence>
<name>A0A0U1M602_TALIS</name>
<dbReference type="Proteomes" id="UP000054383">
    <property type="component" value="Unassembled WGS sequence"/>
</dbReference>
<reference evidence="2 3" key="1">
    <citation type="submission" date="2015-04" db="EMBL/GenBank/DDBJ databases">
        <authorList>
            <person name="Syromyatnikov M.Y."/>
            <person name="Popov V.N."/>
        </authorList>
    </citation>
    <scope>NUCLEOTIDE SEQUENCE [LARGE SCALE GENOMIC DNA]</scope>
    <source>
        <strain evidence="2">WF-38-12</strain>
    </source>
</reference>
<keyword evidence="3" id="KW-1185">Reference proteome</keyword>
<evidence type="ECO:0000313" key="2">
    <source>
        <dbReference type="EMBL" id="CRG90965.1"/>
    </source>
</evidence>
<sequence>MAPSATPAAITAQAVTAAEGRIKLPKPMTFNGTRSKLKTFLVNMDMHLDASNLTDEKKKIIFVALCFTDAAAEWIQPILSDYYGNVEEDWNTVTQDLFTSYKKFKEKITKAFRNIDKQQTAERQLRYLRQTGSV</sequence>
<dbReference type="Pfam" id="PF19259">
    <property type="entry name" value="Ty3_capsid"/>
    <property type="match status" value="1"/>
</dbReference>
<dbReference type="EMBL" id="CVMT01000008">
    <property type="protein sequence ID" value="CRG90965.1"/>
    <property type="molecule type" value="Genomic_DNA"/>
</dbReference>
<evidence type="ECO:0000259" key="1">
    <source>
        <dbReference type="Pfam" id="PF19259"/>
    </source>
</evidence>
<organism evidence="2 3">
    <name type="scientific">Talaromyces islandicus</name>
    <name type="common">Penicillium islandicum</name>
    <dbReference type="NCBI Taxonomy" id="28573"/>
    <lineage>
        <taxon>Eukaryota</taxon>
        <taxon>Fungi</taxon>
        <taxon>Dikarya</taxon>
        <taxon>Ascomycota</taxon>
        <taxon>Pezizomycotina</taxon>
        <taxon>Eurotiomycetes</taxon>
        <taxon>Eurotiomycetidae</taxon>
        <taxon>Eurotiales</taxon>
        <taxon>Trichocomaceae</taxon>
        <taxon>Talaromyces</taxon>
        <taxon>Talaromyces sect. Islandici</taxon>
    </lineage>
</organism>
<dbReference type="AlphaFoldDB" id="A0A0U1M602"/>
<dbReference type="OrthoDB" id="4369586at2759"/>
<proteinExistence type="predicted"/>
<dbReference type="STRING" id="28573.A0A0U1M602"/>